<evidence type="ECO:0000256" key="7">
    <source>
        <dbReference type="PROSITE-ProRule" id="PRU00076"/>
    </source>
</evidence>
<keyword evidence="3 9" id="KW-0732">Signal</keyword>
<dbReference type="CDD" id="cd00054">
    <property type="entry name" value="EGF_CA"/>
    <property type="match status" value="1"/>
</dbReference>
<evidence type="ECO:0000259" key="10">
    <source>
        <dbReference type="PROSITE" id="PS50026"/>
    </source>
</evidence>
<accession>A0A0V1EQ28</accession>
<keyword evidence="5 7" id="KW-1015">Disulfide bond</keyword>
<evidence type="ECO:0000256" key="5">
    <source>
        <dbReference type="ARBA" id="ARBA00023157"/>
    </source>
</evidence>
<evidence type="ECO:0000256" key="2">
    <source>
        <dbReference type="ARBA" id="ARBA00022536"/>
    </source>
</evidence>
<sequence length="999" mass="112190">MFRLISSLTFLLAAFAITVNGDWKLEFFTAAIPDPEMLAEDFAFCSNISNYNSALPSENECVLSVWLCLAYNPFSPKKLLKEPYRCSFGEIVIPLKISLIKTDGVMIHRLSSENAIKNEFSTKLPIKNKDIKLHGKEALRTGSWFTAAPVPRFQTLNPDWSSFQRFPASIVQNSPMLTIHFHIFYGYANSDEKNYIYKSVIPVNLLQGPQKGMLKLIGAKFISAAKIFTFRIETRCSKHYYGDDCSILCNATASLPCHPKELPCTMGWTGKHCNSPVCAKNCTAGCTEPDVCLDCSLDSNAEDCSHCVPHLDCINGYCKLPGQCICHPGWTGPFCDILDVICNTDNTCFNGGVCVNKDDSYRCICLIGYTGERCETRIKGGIIYPCFHNGTFYPNSNWLNADDEICLCEMGDVACFSKKQLHGIQNILTGEEEKKIEQPATTGVNVSVENSTQIANSKKGTTLFELGTFICLTLNVPCVQTSVLSNFSTMVIFVASIHDNVHSTGSIELYVEGSNDTENQSIADMEYCKSILNSNTLLQENKACPLTIWACLDYNPLLPGRLSKEPFQCTFGKFWFNNVLTITDAQKLINSAQFARRFAQSSFLTKWPGTLAIHFKYFIGESSSTDKGFIYQNVLLFTLSPESTMWNKKTVHVAIKNVMKTFQLHIRVQCDPKHKGIDCATVCHPNAASICSKANLFCPRGWEGDGCLIPKCLENCTECCNEPETCNSCSITIENENETCIPRIGCKNGYCKTSGQCLCNFGWTGPLCNIDLHSNGSRVTSCYHKNRQISNNEEWENEIGEICKCVNENIYCFSKENLMQFKKKLESRNISIDKAYANKEVNTTFAATENLTASEITLSVNIPITFESMESKTSHMEKDLEKTYYNEVFHEAYVDTTRKNNFRMSVIQQISIVSLVIIISVFLALIIYNKLKRIFDAKRMEETQQQFIQSEFGGDDLAMSDRVEMGNAKLCFENHFRRECPVQNNIFARVIRGNGKNEC</sequence>
<keyword evidence="2 7" id="KW-0245">EGF-like domain</keyword>
<dbReference type="SUPFAM" id="SSF57196">
    <property type="entry name" value="EGF/Laminin"/>
    <property type="match status" value="1"/>
</dbReference>
<dbReference type="GO" id="GO:0042063">
    <property type="term" value="P:gliogenesis"/>
    <property type="evidence" value="ECO:0007669"/>
    <property type="project" value="UniProtKB-ARBA"/>
</dbReference>
<dbReference type="EMBL" id="JYDR01000015">
    <property type="protein sequence ID" value="KRY75816.1"/>
    <property type="molecule type" value="Genomic_DNA"/>
</dbReference>
<feature type="transmembrane region" description="Helical" evidence="8">
    <location>
        <begin position="906"/>
        <end position="928"/>
    </location>
</feature>
<dbReference type="FunFam" id="2.10.25.10:FF:000230">
    <property type="entry name" value="Delta-like protein"/>
    <property type="match status" value="1"/>
</dbReference>
<gene>
    <name evidence="11" type="primary">Dl</name>
    <name evidence="11" type="ORF">T4A_14337</name>
</gene>
<evidence type="ECO:0000256" key="4">
    <source>
        <dbReference type="ARBA" id="ARBA00022737"/>
    </source>
</evidence>
<dbReference type="GO" id="GO:0005509">
    <property type="term" value="F:calcium ion binding"/>
    <property type="evidence" value="ECO:0007669"/>
    <property type="project" value="InterPro"/>
</dbReference>
<dbReference type="GO" id="GO:0000902">
    <property type="term" value="P:cell morphogenesis"/>
    <property type="evidence" value="ECO:0007669"/>
    <property type="project" value="UniProtKB-ARBA"/>
</dbReference>
<dbReference type="Proteomes" id="UP000054632">
    <property type="component" value="Unassembled WGS sequence"/>
</dbReference>
<organism evidence="11 12">
    <name type="scientific">Trichinella pseudospiralis</name>
    <name type="common">Parasitic roundworm</name>
    <dbReference type="NCBI Taxonomy" id="6337"/>
    <lineage>
        <taxon>Eukaryota</taxon>
        <taxon>Metazoa</taxon>
        <taxon>Ecdysozoa</taxon>
        <taxon>Nematoda</taxon>
        <taxon>Enoplea</taxon>
        <taxon>Dorylaimia</taxon>
        <taxon>Trichinellida</taxon>
        <taxon>Trichinellidae</taxon>
        <taxon>Trichinella</taxon>
    </lineage>
</organism>
<comment type="caution">
    <text evidence="11">The sequence shown here is derived from an EMBL/GenBank/DDBJ whole genome shotgun (WGS) entry which is preliminary data.</text>
</comment>
<dbReference type="PROSITE" id="PS00010">
    <property type="entry name" value="ASX_HYDROXYL"/>
    <property type="match status" value="1"/>
</dbReference>
<dbReference type="AlphaFoldDB" id="A0A0V1EQ28"/>
<dbReference type="SMART" id="SM00051">
    <property type="entry name" value="DSL"/>
    <property type="match status" value="2"/>
</dbReference>
<evidence type="ECO:0000256" key="1">
    <source>
        <dbReference type="ARBA" id="ARBA00022473"/>
    </source>
</evidence>
<keyword evidence="6" id="KW-0325">Glycoprotein</keyword>
<dbReference type="GO" id="GO:0007154">
    <property type="term" value="P:cell communication"/>
    <property type="evidence" value="ECO:0007669"/>
    <property type="project" value="InterPro"/>
</dbReference>
<evidence type="ECO:0000256" key="3">
    <source>
        <dbReference type="ARBA" id="ARBA00022729"/>
    </source>
</evidence>
<keyword evidence="8" id="KW-0812">Transmembrane</keyword>
<feature type="domain" description="EGF-like" evidence="10">
    <location>
        <begin position="338"/>
        <end position="375"/>
    </location>
</feature>
<name>A0A0V1EQ28_TRIPS</name>
<evidence type="ECO:0000313" key="11">
    <source>
        <dbReference type="EMBL" id="KRY75816.1"/>
    </source>
</evidence>
<reference evidence="11 12" key="1">
    <citation type="submission" date="2015-01" db="EMBL/GenBank/DDBJ databases">
        <title>Evolution of Trichinella species and genotypes.</title>
        <authorList>
            <person name="Korhonen P.K."/>
            <person name="Edoardo P."/>
            <person name="Giuseppe L.R."/>
            <person name="Gasser R.B."/>
        </authorList>
    </citation>
    <scope>NUCLEOTIDE SEQUENCE [LARGE SCALE GENOMIC DNA]</scope>
    <source>
        <strain evidence="11">ISS13</strain>
    </source>
</reference>
<dbReference type="GO" id="GO:0005044">
    <property type="term" value="F:scavenger receptor activity"/>
    <property type="evidence" value="ECO:0007669"/>
    <property type="project" value="InterPro"/>
</dbReference>
<feature type="signal peptide" evidence="9">
    <location>
        <begin position="1"/>
        <end position="21"/>
    </location>
</feature>
<dbReference type="PROSITE" id="PS50026">
    <property type="entry name" value="EGF_3"/>
    <property type="match status" value="1"/>
</dbReference>
<dbReference type="PROSITE" id="PS01186">
    <property type="entry name" value="EGF_2"/>
    <property type="match status" value="3"/>
</dbReference>
<evidence type="ECO:0000256" key="9">
    <source>
        <dbReference type="SAM" id="SignalP"/>
    </source>
</evidence>
<feature type="chain" id="PRO_5006877451" evidence="9">
    <location>
        <begin position="22"/>
        <end position="999"/>
    </location>
</feature>
<keyword evidence="8" id="KW-0472">Membrane</keyword>
<dbReference type="InterPro" id="IPR042635">
    <property type="entry name" value="MEGF10/SREC1/2-like"/>
</dbReference>
<dbReference type="SMART" id="SM00181">
    <property type="entry name" value="EGF"/>
    <property type="match status" value="4"/>
</dbReference>
<protein>
    <submittedName>
        <fullName evidence="11">Delta-like protein 4</fullName>
    </submittedName>
</protein>
<evidence type="ECO:0000256" key="6">
    <source>
        <dbReference type="ARBA" id="ARBA00023180"/>
    </source>
</evidence>
<feature type="disulfide bond" evidence="7">
    <location>
        <begin position="365"/>
        <end position="374"/>
    </location>
</feature>
<dbReference type="PANTHER" id="PTHR24043">
    <property type="entry name" value="SCAVENGER RECEPTOR CLASS F"/>
    <property type="match status" value="1"/>
</dbReference>
<dbReference type="Gene3D" id="2.10.25.10">
    <property type="entry name" value="Laminin"/>
    <property type="match status" value="3"/>
</dbReference>
<dbReference type="Pfam" id="PF00008">
    <property type="entry name" value="EGF"/>
    <property type="match status" value="1"/>
</dbReference>
<dbReference type="InterPro" id="IPR001881">
    <property type="entry name" value="EGF-like_Ca-bd_dom"/>
</dbReference>
<keyword evidence="8" id="KW-1133">Transmembrane helix</keyword>
<dbReference type="InterPro" id="IPR000152">
    <property type="entry name" value="EGF-type_Asp/Asn_hydroxyl_site"/>
</dbReference>
<keyword evidence="4" id="KW-0677">Repeat</keyword>
<dbReference type="GO" id="GO:0048666">
    <property type="term" value="P:neuron development"/>
    <property type="evidence" value="ECO:0007669"/>
    <property type="project" value="UniProtKB-ARBA"/>
</dbReference>
<comment type="caution">
    <text evidence="7">Lacks conserved residue(s) required for the propagation of feature annotation.</text>
</comment>
<evidence type="ECO:0000256" key="8">
    <source>
        <dbReference type="SAM" id="Phobius"/>
    </source>
</evidence>
<dbReference type="GO" id="GO:0005886">
    <property type="term" value="C:plasma membrane"/>
    <property type="evidence" value="ECO:0007669"/>
    <property type="project" value="UniProtKB-ARBA"/>
</dbReference>
<dbReference type="InterPro" id="IPR000742">
    <property type="entry name" value="EGF"/>
</dbReference>
<dbReference type="PROSITE" id="PS00022">
    <property type="entry name" value="EGF_1"/>
    <property type="match status" value="3"/>
</dbReference>
<dbReference type="InterPro" id="IPR001774">
    <property type="entry name" value="DSL"/>
</dbReference>
<proteinExistence type="predicted"/>
<dbReference type="SMART" id="SM00179">
    <property type="entry name" value="EGF_CA"/>
    <property type="match status" value="1"/>
</dbReference>
<keyword evidence="1" id="KW-0217">Developmental protein</keyword>
<evidence type="ECO:0000313" key="12">
    <source>
        <dbReference type="Proteomes" id="UP000054632"/>
    </source>
</evidence>